<dbReference type="AlphaFoldDB" id="A0A1E1M608"/>
<name>A0A1E1M608_RHYSE</name>
<keyword evidence="2" id="KW-1185">Reference proteome</keyword>
<evidence type="ECO:0000313" key="2">
    <source>
        <dbReference type="Proteomes" id="UP000177625"/>
    </source>
</evidence>
<sequence>MSHNSFVAWKGLKGFGTKTSQMQNPANYTPIYKERQLDLWGTLNLNHAGIGDLAEIIYNSYYMDLETPQPSPNQTSDMIPDKKRELKRGCLLIIFIME</sequence>
<dbReference type="EMBL" id="FJVC01000176">
    <property type="protein sequence ID" value="CZT44540.1"/>
    <property type="molecule type" value="Genomic_DNA"/>
</dbReference>
<proteinExistence type="predicted"/>
<reference evidence="2" key="1">
    <citation type="submission" date="2016-03" db="EMBL/GenBank/DDBJ databases">
        <authorList>
            <person name="Guldener U."/>
        </authorList>
    </citation>
    <scope>NUCLEOTIDE SEQUENCE [LARGE SCALE GENOMIC DNA]</scope>
</reference>
<gene>
    <name evidence="1" type="ORF">RSE6_04723</name>
</gene>
<protein>
    <submittedName>
        <fullName evidence="1">Uncharacterized protein</fullName>
    </submittedName>
</protein>
<accession>A0A1E1M608</accession>
<evidence type="ECO:0000313" key="1">
    <source>
        <dbReference type="EMBL" id="CZT44540.1"/>
    </source>
</evidence>
<organism evidence="1 2">
    <name type="scientific">Rhynchosporium secalis</name>
    <name type="common">Barley scald fungus</name>
    <dbReference type="NCBI Taxonomy" id="38038"/>
    <lineage>
        <taxon>Eukaryota</taxon>
        <taxon>Fungi</taxon>
        <taxon>Dikarya</taxon>
        <taxon>Ascomycota</taxon>
        <taxon>Pezizomycotina</taxon>
        <taxon>Leotiomycetes</taxon>
        <taxon>Helotiales</taxon>
        <taxon>Ploettnerulaceae</taxon>
        <taxon>Rhynchosporium</taxon>
    </lineage>
</organism>
<dbReference type="Proteomes" id="UP000177625">
    <property type="component" value="Unassembled WGS sequence"/>
</dbReference>